<reference evidence="2 3" key="1">
    <citation type="submission" date="2017-04" db="EMBL/GenBank/DDBJ databases">
        <authorList>
            <person name="Afonso C.L."/>
            <person name="Miller P.J."/>
            <person name="Scott M.A."/>
            <person name="Spackman E."/>
            <person name="Goraichik I."/>
            <person name="Dimitrov K.M."/>
            <person name="Suarez D.L."/>
            <person name="Swayne D.E."/>
        </authorList>
    </citation>
    <scope>NUCLEOTIDE SEQUENCE [LARGE SCALE GENOMIC DNA]</scope>
    <source>
        <strain evidence="2 3">DSM 3385</strain>
    </source>
</reference>
<proteinExistence type="predicted"/>
<keyword evidence="1" id="KW-0732">Signal</keyword>
<accession>A0A1W2CFF5</accession>
<dbReference type="RefSeq" id="WP_084069655.1">
    <property type="nucleotide sequence ID" value="NZ_FWXY01000012.1"/>
</dbReference>
<organism evidence="2 3">
    <name type="scientific">Desulfocicer vacuolatum DSM 3385</name>
    <dbReference type="NCBI Taxonomy" id="1121400"/>
    <lineage>
        <taxon>Bacteria</taxon>
        <taxon>Pseudomonadati</taxon>
        <taxon>Thermodesulfobacteriota</taxon>
        <taxon>Desulfobacteria</taxon>
        <taxon>Desulfobacterales</taxon>
        <taxon>Desulfobacteraceae</taxon>
        <taxon>Desulfocicer</taxon>
    </lineage>
</organism>
<evidence type="ECO:0000313" key="3">
    <source>
        <dbReference type="Proteomes" id="UP000192418"/>
    </source>
</evidence>
<dbReference type="EMBL" id="FWXY01000012">
    <property type="protein sequence ID" value="SMC83977.1"/>
    <property type="molecule type" value="Genomic_DNA"/>
</dbReference>
<feature type="signal peptide" evidence="1">
    <location>
        <begin position="1"/>
        <end position="22"/>
    </location>
</feature>
<dbReference type="AlphaFoldDB" id="A0A1W2CFF5"/>
<dbReference type="Proteomes" id="UP000192418">
    <property type="component" value="Unassembled WGS sequence"/>
</dbReference>
<dbReference type="OrthoDB" id="5419632at2"/>
<evidence type="ECO:0000313" key="2">
    <source>
        <dbReference type="EMBL" id="SMC83977.1"/>
    </source>
</evidence>
<protein>
    <submittedName>
        <fullName evidence="2">Uncharacterized protein</fullName>
    </submittedName>
</protein>
<feature type="chain" id="PRO_5010726232" evidence="1">
    <location>
        <begin position="23"/>
        <end position="207"/>
    </location>
</feature>
<gene>
    <name evidence="2" type="ORF">SAMN02746065_11241</name>
</gene>
<name>A0A1W2CFF5_9BACT</name>
<evidence type="ECO:0000256" key="1">
    <source>
        <dbReference type="SAM" id="SignalP"/>
    </source>
</evidence>
<keyword evidence="3" id="KW-1185">Reference proteome</keyword>
<sequence length="207" mass="23432">MKVFKFLTALMLSLFLAGNAWSDDDIDISAASNAVLCLTQFYSVMAEFPNINMGDTGRMDCKKILIFIISNRDMIIEDIARAKAGYDIARADQIIQNSFYKSATTFGNTTTLPKAMGSVYYDEASKHKYVKINNATYAEYTRKGYFFKNVSSSLPHLVKSQYIHLINEDNFFLYVKKRGGINQYLTLSCKEPHPIGWGLKKVLVPID</sequence>